<gene>
    <name evidence="1" type="ORF">FKV42_01210</name>
</gene>
<proteinExistence type="predicted"/>
<dbReference type="AlphaFoldDB" id="A0A7Z8KQY2"/>
<organism evidence="1 2">
    <name type="scientific">Methanolobus vulcani</name>
    <dbReference type="NCBI Taxonomy" id="38026"/>
    <lineage>
        <taxon>Archaea</taxon>
        <taxon>Methanobacteriati</taxon>
        <taxon>Methanobacteriota</taxon>
        <taxon>Stenosarchaea group</taxon>
        <taxon>Methanomicrobia</taxon>
        <taxon>Methanosarcinales</taxon>
        <taxon>Methanosarcinaceae</taxon>
        <taxon>Methanolobus</taxon>
    </lineage>
</organism>
<comment type="caution">
    <text evidence="1">The sequence shown here is derived from an EMBL/GenBank/DDBJ whole genome shotgun (WGS) entry which is preliminary data.</text>
</comment>
<protein>
    <submittedName>
        <fullName evidence="1">Uncharacterized protein</fullName>
    </submittedName>
</protein>
<reference evidence="1 2" key="1">
    <citation type="submission" date="2019-06" db="EMBL/GenBank/DDBJ databases">
        <title>Draft genome sequence of Methanolobus vulcani B1d.</title>
        <authorList>
            <person name="Creighbaum A.J."/>
            <person name="Ticak T."/>
            <person name="Hariraju D."/>
            <person name="Arivett B.A."/>
            <person name="Ferguson D.J.Jr."/>
        </authorList>
    </citation>
    <scope>NUCLEOTIDE SEQUENCE [LARGE SCALE GENOMIC DNA]</scope>
    <source>
        <strain evidence="1 2">B1d</strain>
    </source>
</reference>
<evidence type="ECO:0000313" key="2">
    <source>
        <dbReference type="Proteomes" id="UP000319335"/>
    </source>
</evidence>
<dbReference type="EMBL" id="VIAQ01000006">
    <property type="protein sequence ID" value="TQD28316.1"/>
    <property type="molecule type" value="Genomic_DNA"/>
</dbReference>
<dbReference type="Proteomes" id="UP000319335">
    <property type="component" value="Unassembled WGS sequence"/>
</dbReference>
<dbReference type="RefSeq" id="WP_154808421.1">
    <property type="nucleotide sequence ID" value="NZ_VIAQ01000006.1"/>
</dbReference>
<keyword evidence="2" id="KW-1185">Reference proteome</keyword>
<name>A0A7Z8KQY2_9EURY</name>
<dbReference type="OrthoDB" id="120659at2157"/>
<accession>A0A7Z8KQY2</accession>
<evidence type="ECO:0000313" key="1">
    <source>
        <dbReference type="EMBL" id="TQD28316.1"/>
    </source>
</evidence>
<sequence length="218" mass="24543">MSVFDSGMQFSEQDVVEKAISILYNRKGIEKAFLITEYDRKEIIGLEEKDEQNSSCCFGKKNNVGMKQALGSDLLISYITNRDYEWPENNLKIVHRGEVIGEDVTDAAEIERLKKSGKYRIFGNIVIDRKKFKNVKYSFSAPMIVIDAKPCPEVEKLAFVSEAMIASPSKLTDEYIKSKLGIKNKDHIGSFLVGLNFGPYKNSLCSLESDACSDLIQS</sequence>